<proteinExistence type="predicted"/>
<dbReference type="AlphaFoldDB" id="M4V8G0"/>
<dbReference type="eggNOG" id="COG0438">
    <property type="taxonomic scope" value="Bacteria"/>
</dbReference>
<dbReference type="Pfam" id="PF00534">
    <property type="entry name" value="Glycos_transf_1"/>
    <property type="match status" value="1"/>
</dbReference>
<evidence type="ECO:0000259" key="1">
    <source>
        <dbReference type="Pfam" id="PF00534"/>
    </source>
</evidence>
<feature type="domain" description="Glycosyltransferase subfamily 4-like N-terminal" evidence="2">
    <location>
        <begin position="14"/>
        <end position="137"/>
    </location>
</feature>
<dbReference type="KEGG" id="bex:A11Q_1466"/>
<evidence type="ECO:0000313" key="3">
    <source>
        <dbReference type="EMBL" id="AGH95682.1"/>
    </source>
</evidence>
<dbReference type="HOGENOM" id="CLU_009583_8_0_7"/>
<dbReference type="GO" id="GO:0016757">
    <property type="term" value="F:glycosyltransferase activity"/>
    <property type="evidence" value="ECO:0007669"/>
    <property type="project" value="InterPro"/>
</dbReference>
<dbReference type="Pfam" id="PF13439">
    <property type="entry name" value="Glyco_transf_4"/>
    <property type="match status" value="1"/>
</dbReference>
<dbReference type="Proteomes" id="UP000012040">
    <property type="component" value="Chromosome"/>
</dbReference>
<dbReference type="Gene3D" id="3.40.50.2000">
    <property type="entry name" value="Glycogen Phosphorylase B"/>
    <property type="match status" value="2"/>
</dbReference>
<feature type="domain" description="Glycosyl transferase family 1" evidence="1">
    <location>
        <begin position="193"/>
        <end position="355"/>
    </location>
</feature>
<gene>
    <name evidence="3" type="ORF">A11Q_1466</name>
</gene>
<name>M4V8G0_9BACT</name>
<dbReference type="PANTHER" id="PTHR12526">
    <property type="entry name" value="GLYCOSYLTRANSFERASE"/>
    <property type="match status" value="1"/>
</dbReference>
<protein>
    <submittedName>
        <fullName evidence="3">Uncharacterized protein</fullName>
    </submittedName>
</protein>
<dbReference type="OrthoDB" id="4611853at2"/>
<keyword evidence="4" id="KW-1185">Reference proteome</keyword>
<evidence type="ECO:0000313" key="4">
    <source>
        <dbReference type="Proteomes" id="UP000012040"/>
    </source>
</evidence>
<dbReference type="PATRIC" id="fig|1184267.3.peg.1483"/>
<dbReference type="InterPro" id="IPR001296">
    <property type="entry name" value="Glyco_trans_1"/>
</dbReference>
<organism evidence="3 4">
    <name type="scientific">Pseudobdellovibrio exovorus JSS</name>
    <dbReference type="NCBI Taxonomy" id="1184267"/>
    <lineage>
        <taxon>Bacteria</taxon>
        <taxon>Pseudomonadati</taxon>
        <taxon>Bdellovibrionota</taxon>
        <taxon>Bdellovibrionia</taxon>
        <taxon>Bdellovibrionales</taxon>
        <taxon>Pseudobdellovibrionaceae</taxon>
        <taxon>Pseudobdellovibrio</taxon>
    </lineage>
</organism>
<evidence type="ECO:0000259" key="2">
    <source>
        <dbReference type="Pfam" id="PF13439"/>
    </source>
</evidence>
<dbReference type="PANTHER" id="PTHR12526:SF630">
    <property type="entry name" value="GLYCOSYLTRANSFERASE"/>
    <property type="match status" value="1"/>
</dbReference>
<dbReference type="STRING" id="1184267.A11Q_1466"/>
<reference evidence="3 4" key="1">
    <citation type="journal article" date="2013" name="ISME J.">
        <title>By their genes ye shall know them: genomic signatures of predatory bacteria.</title>
        <authorList>
            <person name="Pasternak Z."/>
            <person name="Pietrokovski S."/>
            <person name="Rotem O."/>
            <person name="Gophna U."/>
            <person name="Lurie-Weinberger M.N."/>
            <person name="Jurkevitch E."/>
        </authorList>
    </citation>
    <scope>NUCLEOTIDE SEQUENCE [LARGE SCALE GENOMIC DNA]</scope>
    <source>
        <strain evidence="3 4">JSS</strain>
    </source>
</reference>
<accession>M4V8G0</accession>
<dbReference type="SUPFAM" id="SSF53756">
    <property type="entry name" value="UDP-Glycosyltransferase/glycogen phosphorylase"/>
    <property type="match status" value="1"/>
</dbReference>
<dbReference type="RefSeq" id="WP_015470172.1">
    <property type="nucleotide sequence ID" value="NC_020813.1"/>
</dbReference>
<dbReference type="EMBL" id="CP003537">
    <property type="protein sequence ID" value="AGH95682.1"/>
    <property type="molecule type" value="Genomic_DNA"/>
</dbReference>
<sequence length="383" mass="43017">MKIARVVTVPEAFVHIRYLLKYLVISGCDVTLVSSPGEYGETLKNENACRMYELNIAREINLISDLISVFKLIFYFRKEKFDIVHSSTPKAGLLCAVAGIFVPHTVFIHTFTGQRWATLRGPLRALLKFLDKLVIRLNSKCYADSFSQIKFLEKENVAAIGQIECLHKGSYGGIDCERFDAARFPNAREALCERLGLQQTDILLLFVGRLTKDKGVEDLVAAFIKANKFNSRIKLVLLGKFEPELDPLNQITVDLIHQHKDVFYEGFSSEPERYFSACDFLCLPSYREGFGTVIIEAASCGLPSIGTRIPGLEDAIVDGETGLLVKLGEVDSLTESICRLAIDETLRKKMAQLAQDRAKRDYSTQLLSKLQVDEYIKLTGRQA</sequence>
<dbReference type="InterPro" id="IPR028098">
    <property type="entry name" value="Glyco_trans_4-like_N"/>
</dbReference>